<dbReference type="InParanoid" id="A0A409VFS1"/>
<dbReference type="Proteomes" id="UP000284842">
    <property type="component" value="Unassembled WGS sequence"/>
</dbReference>
<reference evidence="3 4" key="1">
    <citation type="journal article" date="2018" name="Evol. Lett.">
        <title>Horizontal gene cluster transfer increased hallucinogenic mushroom diversity.</title>
        <authorList>
            <person name="Reynolds H.T."/>
            <person name="Vijayakumar V."/>
            <person name="Gluck-Thaler E."/>
            <person name="Korotkin H.B."/>
            <person name="Matheny P.B."/>
            <person name="Slot J.C."/>
        </authorList>
    </citation>
    <scope>NUCLEOTIDE SEQUENCE [LARGE SCALE GENOMIC DNA]</scope>
    <source>
        <strain evidence="3 4">2629</strain>
    </source>
</reference>
<feature type="region of interest" description="Disordered" evidence="2">
    <location>
        <begin position="424"/>
        <end position="458"/>
    </location>
</feature>
<evidence type="ECO:0000313" key="4">
    <source>
        <dbReference type="Proteomes" id="UP000284842"/>
    </source>
</evidence>
<evidence type="ECO:0008006" key="5">
    <source>
        <dbReference type="Google" id="ProtNLM"/>
    </source>
</evidence>
<evidence type="ECO:0000313" key="3">
    <source>
        <dbReference type="EMBL" id="PPQ65104.1"/>
    </source>
</evidence>
<comment type="caution">
    <text evidence="3">The sequence shown here is derived from an EMBL/GenBank/DDBJ whole genome shotgun (WGS) entry which is preliminary data.</text>
</comment>
<feature type="region of interest" description="Disordered" evidence="2">
    <location>
        <begin position="176"/>
        <end position="289"/>
    </location>
</feature>
<evidence type="ECO:0000256" key="2">
    <source>
        <dbReference type="SAM" id="MobiDB-lite"/>
    </source>
</evidence>
<keyword evidence="4" id="KW-1185">Reference proteome</keyword>
<dbReference type="Gene3D" id="1.20.58.80">
    <property type="entry name" value="Phosphotransferase system, lactose/cellobiose-type IIA subunit"/>
    <property type="match status" value="1"/>
</dbReference>
<organism evidence="3 4">
    <name type="scientific">Panaeolus cyanescens</name>
    <dbReference type="NCBI Taxonomy" id="181874"/>
    <lineage>
        <taxon>Eukaryota</taxon>
        <taxon>Fungi</taxon>
        <taxon>Dikarya</taxon>
        <taxon>Basidiomycota</taxon>
        <taxon>Agaricomycotina</taxon>
        <taxon>Agaricomycetes</taxon>
        <taxon>Agaricomycetidae</taxon>
        <taxon>Agaricales</taxon>
        <taxon>Agaricineae</taxon>
        <taxon>Galeropsidaceae</taxon>
        <taxon>Panaeolus</taxon>
    </lineage>
</organism>
<feature type="region of interest" description="Disordered" evidence="2">
    <location>
        <begin position="80"/>
        <end position="132"/>
    </location>
</feature>
<sequence length="458" mass="50768">MATIDTPMNTAHQHAANADDYLAKGLIVLASEEHFKAAEAYLAGIDRSHDESAKRTLRMLYNDHCKAGKELQRKIEKLKMEGKDPALPQKLDATTSPKTNIPRSNSRPYVGPSRVNTSSPQPVMPMSDSQNAGEESFMLLGGQRSDPGDAFNQFWNIMQGMLDNISQPVAFATVPIGNPELSNTPTPDDQRNHRRQNKSSDERKRDGSVSSDTDPDEPIFSRFTRKIGISREGSRVGWSGRGEQSPGPSSSAAQRDDFGDDDDGDFLEDGDDDLSGSFCLIPTGDEPTPAVLKKENASLKNEIATLRAQLENQDRLLKRRKEQDTQLRDSIFLATREAQRALGASGILPRAAPPLEVSGLNLNVPPVAIPPIAIPGLSTTREAQYAKRIKELEDELRLMRVENEKNKMMIVKFRERWEKLKDSAKRKKEAKAAAETAANGVRDRIVEEPEAEEELDTR</sequence>
<feature type="compositionally biased region" description="Acidic residues" evidence="2">
    <location>
        <begin position="258"/>
        <end position="274"/>
    </location>
</feature>
<feature type="compositionally biased region" description="Polar residues" evidence="2">
    <location>
        <begin position="114"/>
        <end position="132"/>
    </location>
</feature>
<feature type="compositionally biased region" description="Basic and acidic residues" evidence="2">
    <location>
        <begin position="198"/>
        <end position="207"/>
    </location>
</feature>
<accession>A0A409VFS1</accession>
<gene>
    <name evidence="3" type="ORF">CVT24_003065</name>
</gene>
<evidence type="ECO:0000256" key="1">
    <source>
        <dbReference type="SAM" id="Coils"/>
    </source>
</evidence>
<feature type="coiled-coil region" evidence="1">
    <location>
        <begin position="382"/>
        <end position="409"/>
    </location>
</feature>
<name>A0A409VFS1_9AGAR</name>
<dbReference type="PANTHER" id="PTHR40130:SF1">
    <property type="entry name" value="SPINDLE POLE BODY-ASSOCIATED PROTEIN CUT12 DOMAIN-CONTAINING PROTEIN"/>
    <property type="match status" value="1"/>
</dbReference>
<dbReference type="STRING" id="181874.A0A409VFS1"/>
<feature type="compositionally biased region" description="Acidic residues" evidence="2">
    <location>
        <begin position="448"/>
        <end position="458"/>
    </location>
</feature>
<dbReference type="PANTHER" id="PTHR40130">
    <property type="entry name" value="EXPRESSED PROTEIN"/>
    <property type="match status" value="1"/>
</dbReference>
<dbReference type="OrthoDB" id="3197614at2759"/>
<dbReference type="AlphaFoldDB" id="A0A409VFS1"/>
<dbReference type="EMBL" id="NHTK01006076">
    <property type="protein sequence ID" value="PPQ65104.1"/>
    <property type="molecule type" value="Genomic_DNA"/>
</dbReference>
<proteinExistence type="predicted"/>
<keyword evidence="1" id="KW-0175">Coiled coil</keyword>
<feature type="coiled-coil region" evidence="1">
    <location>
        <begin position="296"/>
        <end position="323"/>
    </location>
</feature>
<feature type="compositionally biased region" description="Polar residues" evidence="2">
    <location>
        <begin position="92"/>
        <end position="107"/>
    </location>
</feature>
<protein>
    <recommendedName>
        <fullName evidence="5">MIT domain-containing protein</fullName>
    </recommendedName>
</protein>